<name>A0A0X3PDI5_SCHSO</name>
<keyword evidence="1" id="KW-1133">Transmembrane helix</keyword>
<keyword evidence="1" id="KW-0812">Transmembrane</keyword>
<organism evidence="2">
    <name type="scientific">Schistocephalus solidus</name>
    <name type="common">Tapeworm</name>
    <dbReference type="NCBI Taxonomy" id="70667"/>
    <lineage>
        <taxon>Eukaryota</taxon>
        <taxon>Metazoa</taxon>
        <taxon>Spiralia</taxon>
        <taxon>Lophotrochozoa</taxon>
        <taxon>Platyhelminthes</taxon>
        <taxon>Cestoda</taxon>
        <taxon>Eucestoda</taxon>
        <taxon>Diphyllobothriidea</taxon>
        <taxon>Diphyllobothriidae</taxon>
        <taxon>Schistocephalus</taxon>
    </lineage>
</organism>
<dbReference type="AlphaFoldDB" id="A0A0X3PDI5"/>
<sequence length="104" mass="11896">MARGMLSLNFIFQLFPTIIFSPGLRAIATLYVSGWFNLKSPSLIPISTIFIWALPMFFSYHLLRLLLFRCILFSSNGHSSFKLFLLTGDLYACFIFSPISTIFI</sequence>
<accession>A0A0X3PDI5</accession>
<evidence type="ECO:0000256" key="1">
    <source>
        <dbReference type="SAM" id="Phobius"/>
    </source>
</evidence>
<evidence type="ECO:0000313" key="2">
    <source>
        <dbReference type="EMBL" id="JAP49778.1"/>
    </source>
</evidence>
<keyword evidence="1" id="KW-0472">Membrane</keyword>
<feature type="transmembrane region" description="Helical" evidence="1">
    <location>
        <begin position="83"/>
        <end position="103"/>
    </location>
</feature>
<gene>
    <name evidence="2" type="ORF">TR137237</name>
</gene>
<reference evidence="2" key="1">
    <citation type="submission" date="2016-01" db="EMBL/GenBank/DDBJ databases">
        <title>Reference transcriptome for the parasite Schistocephalus solidus: insights into the molecular evolution of parasitism.</title>
        <authorList>
            <person name="Hebert F.O."/>
            <person name="Grambauer S."/>
            <person name="Barber I."/>
            <person name="Landry C.R."/>
            <person name="Aubin-Horth N."/>
        </authorList>
    </citation>
    <scope>NUCLEOTIDE SEQUENCE</scope>
</reference>
<dbReference type="EMBL" id="GEEE01013447">
    <property type="protein sequence ID" value="JAP49778.1"/>
    <property type="molecule type" value="Transcribed_RNA"/>
</dbReference>
<protein>
    <submittedName>
        <fullName evidence="2">Uncharacterized protein</fullName>
    </submittedName>
</protein>
<proteinExistence type="predicted"/>
<dbReference type="EMBL" id="GEEE01013723">
    <property type="protein sequence ID" value="JAP49502.1"/>
    <property type="molecule type" value="Transcribed_RNA"/>
</dbReference>
<feature type="transmembrane region" description="Helical" evidence="1">
    <location>
        <begin position="42"/>
        <end position="63"/>
    </location>
</feature>
<feature type="non-terminal residue" evidence="2">
    <location>
        <position position="104"/>
    </location>
</feature>